<organism evidence="5 6">
    <name type="scientific">Hespellia stercorisuis DSM 15480</name>
    <dbReference type="NCBI Taxonomy" id="1121950"/>
    <lineage>
        <taxon>Bacteria</taxon>
        <taxon>Bacillati</taxon>
        <taxon>Bacillota</taxon>
        <taxon>Clostridia</taxon>
        <taxon>Lachnospirales</taxon>
        <taxon>Lachnospiraceae</taxon>
        <taxon>Hespellia</taxon>
    </lineage>
</organism>
<reference evidence="5 6" key="1">
    <citation type="submission" date="2016-11" db="EMBL/GenBank/DDBJ databases">
        <authorList>
            <person name="Jaros S."/>
            <person name="Januszkiewicz K."/>
            <person name="Wedrychowicz H."/>
        </authorList>
    </citation>
    <scope>NUCLEOTIDE SEQUENCE [LARGE SCALE GENOMIC DNA]</scope>
    <source>
        <strain evidence="5 6">DSM 15480</strain>
    </source>
</reference>
<dbReference type="PANTHER" id="PTHR42852:SF6">
    <property type="entry name" value="THIOL:DISULFIDE INTERCHANGE PROTEIN DSBE"/>
    <property type="match status" value="1"/>
</dbReference>
<dbReference type="PANTHER" id="PTHR42852">
    <property type="entry name" value="THIOL:DISULFIDE INTERCHANGE PROTEIN DSBE"/>
    <property type="match status" value="1"/>
</dbReference>
<evidence type="ECO:0000256" key="2">
    <source>
        <dbReference type="ARBA" id="ARBA00022748"/>
    </source>
</evidence>
<sequence length="103" mass="11305">MPELGELAKEYDGSDVQIIGIPVDVSDEETLKTAQDIVAQTGANYLHLVPNKELYNIYLKNVSAVPETIFVDKTGTIVGNAVGARDKDSWKKLIDDTLKKVTK</sequence>
<dbReference type="SUPFAM" id="SSF52833">
    <property type="entry name" value="Thioredoxin-like"/>
    <property type="match status" value="1"/>
</dbReference>
<dbReference type="GO" id="GO:0017004">
    <property type="term" value="P:cytochrome complex assembly"/>
    <property type="evidence" value="ECO:0007669"/>
    <property type="project" value="UniProtKB-KW"/>
</dbReference>
<dbReference type="InterPro" id="IPR050553">
    <property type="entry name" value="Thioredoxin_ResA/DsbE_sf"/>
</dbReference>
<keyword evidence="2" id="KW-0201">Cytochrome c-type biogenesis</keyword>
<dbReference type="STRING" id="1121950.SAMN02745243_03429"/>
<comment type="subcellular location">
    <subcellularLocation>
        <location evidence="1">Cell envelope</location>
    </subcellularLocation>
</comment>
<evidence type="ECO:0000256" key="1">
    <source>
        <dbReference type="ARBA" id="ARBA00004196"/>
    </source>
</evidence>
<evidence type="ECO:0000256" key="3">
    <source>
        <dbReference type="ARBA" id="ARBA00023157"/>
    </source>
</evidence>
<dbReference type="Proteomes" id="UP000184301">
    <property type="component" value="Unassembled WGS sequence"/>
</dbReference>
<name>A0A1M6U817_9FIRM</name>
<dbReference type="Gene3D" id="3.40.30.10">
    <property type="entry name" value="Glutaredoxin"/>
    <property type="match status" value="1"/>
</dbReference>
<dbReference type="GO" id="GO:0030313">
    <property type="term" value="C:cell envelope"/>
    <property type="evidence" value="ECO:0007669"/>
    <property type="project" value="UniProtKB-SubCell"/>
</dbReference>
<gene>
    <name evidence="5" type="ORF">SAMN02745243_03429</name>
</gene>
<evidence type="ECO:0000256" key="4">
    <source>
        <dbReference type="ARBA" id="ARBA00023284"/>
    </source>
</evidence>
<protein>
    <recommendedName>
        <fullName evidence="7">AhpC/TSA family protein</fullName>
    </recommendedName>
</protein>
<keyword evidence="6" id="KW-1185">Reference proteome</keyword>
<evidence type="ECO:0008006" key="7">
    <source>
        <dbReference type="Google" id="ProtNLM"/>
    </source>
</evidence>
<dbReference type="InterPro" id="IPR036249">
    <property type="entry name" value="Thioredoxin-like_sf"/>
</dbReference>
<proteinExistence type="predicted"/>
<accession>A0A1M6U817</accession>
<dbReference type="AlphaFoldDB" id="A0A1M6U817"/>
<evidence type="ECO:0000313" key="6">
    <source>
        <dbReference type="Proteomes" id="UP000184301"/>
    </source>
</evidence>
<evidence type="ECO:0000313" key="5">
    <source>
        <dbReference type="EMBL" id="SHK65313.1"/>
    </source>
</evidence>
<dbReference type="EMBL" id="FQZY01000068">
    <property type="protein sequence ID" value="SHK65313.1"/>
    <property type="molecule type" value="Genomic_DNA"/>
</dbReference>
<keyword evidence="3" id="KW-1015">Disulfide bond</keyword>
<dbReference type="CDD" id="cd02966">
    <property type="entry name" value="TlpA_like_family"/>
    <property type="match status" value="1"/>
</dbReference>
<keyword evidence="4" id="KW-0676">Redox-active center</keyword>